<feature type="chain" id="PRO_5038954755" evidence="3">
    <location>
        <begin position="26"/>
        <end position="796"/>
    </location>
</feature>
<evidence type="ECO:0000256" key="2">
    <source>
        <dbReference type="SAM" id="Phobius"/>
    </source>
</evidence>
<feature type="compositionally biased region" description="Acidic residues" evidence="1">
    <location>
        <begin position="753"/>
        <end position="777"/>
    </location>
</feature>
<proteinExistence type="predicted"/>
<accession>A0A9D2IV61</accession>
<dbReference type="Proteomes" id="UP000824044">
    <property type="component" value="Unassembled WGS sequence"/>
</dbReference>
<reference evidence="4" key="2">
    <citation type="submission" date="2021-04" db="EMBL/GenBank/DDBJ databases">
        <authorList>
            <person name="Gilroy R."/>
        </authorList>
    </citation>
    <scope>NUCLEOTIDE SEQUENCE</scope>
    <source>
        <strain evidence="4">CHK33-5263</strain>
    </source>
</reference>
<sequence length="796" mass="87770">MRKIFRKFSILAACSLLAASAASMAACGYQFTPLSEGPSASDAVTSQGGFVVQKGDYVYFINGVETYTSDNTYGTPVKGALMRAKMSDIKAGINEAETVIPSLMVAADYTSGIYIYGERIYYATPNNMGNTAGQVDNTYLDFRSTALDGSDMQFYFRIADNAALYRFVEVDGTVYVVYEEDDNLISYNTAAGTSVTLAESTTAYTVNSKDVTDPYIYYTMDVTDRQDSANPQAYEYNQIYRVRADATESPYEYTWDQEYLDEENDGEAPYVNLGEIVLDGISVNDDETQFNHDVTEDNRSIWRYTYTLQSYTNDGIYFVRTAVPTSGSSVGTSGELYYLSVEDLESDSFDSVTGNSVYSTNATDGWLEVVASAADTSNANTSAYFYIEEDGNVKHHYLYVNSDGEIRRVDVINDGLGTKAENGRNGDTSLRIATGASGAVLTGLDSTSSGTYDYVYYTCTTDNGLSIERAVYNGEPEYYNTLTPAGEDYSAYRPVRVLEAEHASGWYNYEVVDGVVFYINAETFSSTSYTYVWTINLNGEDGLMDNVEVEAFNERYETVVGEDGYLETLTEEGNSKLSSAIRYFFYTGESDQVFENIEEAESFGKRNTYLYSEEEQAAFRAFVDGTSEDAIAFFGENYLDTVSLGTYANLLGVMTEDDTDLLADYWQNYLERYTEETAEEAGLPGWAWALIGVAIAVVVLGAGLAVVLVILHKRKKDAQEKPELMEVDTTDDEDVDVYAMNDSTPAVPATVAEPDEAAEEPAEESEAPAEEAEEPAETEAPAETPAEQSPETPSEE</sequence>
<dbReference type="EMBL" id="DXBS01000082">
    <property type="protein sequence ID" value="HIZ24658.1"/>
    <property type="molecule type" value="Genomic_DNA"/>
</dbReference>
<keyword evidence="2" id="KW-1133">Transmembrane helix</keyword>
<name>A0A9D2IV61_9FIRM</name>
<dbReference type="PROSITE" id="PS51257">
    <property type="entry name" value="PROKAR_LIPOPROTEIN"/>
    <property type="match status" value="1"/>
</dbReference>
<feature type="signal peptide" evidence="3">
    <location>
        <begin position="1"/>
        <end position="25"/>
    </location>
</feature>
<comment type="caution">
    <text evidence="4">The sequence shown here is derived from an EMBL/GenBank/DDBJ whole genome shotgun (WGS) entry which is preliminary data.</text>
</comment>
<evidence type="ECO:0000256" key="1">
    <source>
        <dbReference type="SAM" id="MobiDB-lite"/>
    </source>
</evidence>
<evidence type="ECO:0000256" key="3">
    <source>
        <dbReference type="SAM" id="SignalP"/>
    </source>
</evidence>
<feature type="transmembrane region" description="Helical" evidence="2">
    <location>
        <begin position="686"/>
        <end position="711"/>
    </location>
</feature>
<keyword evidence="2" id="KW-0812">Transmembrane</keyword>
<feature type="compositionally biased region" description="Low complexity" evidence="1">
    <location>
        <begin position="778"/>
        <end position="796"/>
    </location>
</feature>
<protein>
    <submittedName>
        <fullName evidence="4">Uncharacterized protein</fullName>
    </submittedName>
</protein>
<keyword evidence="3" id="KW-0732">Signal</keyword>
<feature type="compositionally biased region" description="Low complexity" evidence="1">
    <location>
        <begin position="743"/>
        <end position="752"/>
    </location>
</feature>
<gene>
    <name evidence="4" type="ORF">H9812_04190</name>
</gene>
<reference evidence="4" key="1">
    <citation type="journal article" date="2021" name="PeerJ">
        <title>Extensive microbial diversity within the chicken gut microbiome revealed by metagenomics and culture.</title>
        <authorList>
            <person name="Gilroy R."/>
            <person name="Ravi A."/>
            <person name="Getino M."/>
            <person name="Pursley I."/>
            <person name="Horton D.L."/>
            <person name="Alikhan N.F."/>
            <person name="Baker D."/>
            <person name="Gharbi K."/>
            <person name="Hall N."/>
            <person name="Watson M."/>
            <person name="Adriaenssens E.M."/>
            <person name="Foster-Nyarko E."/>
            <person name="Jarju S."/>
            <person name="Secka A."/>
            <person name="Antonio M."/>
            <person name="Oren A."/>
            <person name="Chaudhuri R.R."/>
            <person name="La Ragione R."/>
            <person name="Hildebrand F."/>
            <person name="Pallen M.J."/>
        </authorList>
    </citation>
    <scope>NUCLEOTIDE SEQUENCE</scope>
    <source>
        <strain evidence="4">CHK33-5263</strain>
    </source>
</reference>
<dbReference type="AlphaFoldDB" id="A0A9D2IV61"/>
<organism evidence="4 5">
    <name type="scientific">Candidatus Gallimonas intestinigallinarum</name>
    <dbReference type="NCBI Taxonomy" id="2838604"/>
    <lineage>
        <taxon>Bacteria</taxon>
        <taxon>Bacillati</taxon>
        <taxon>Bacillota</taxon>
        <taxon>Clostridia</taxon>
        <taxon>Candidatus Gallimonas</taxon>
    </lineage>
</organism>
<feature type="region of interest" description="Disordered" evidence="1">
    <location>
        <begin position="740"/>
        <end position="796"/>
    </location>
</feature>
<evidence type="ECO:0000313" key="4">
    <source>
        <dbReference type="EMBL" id="HIZ24658.1"/>
    </source>
</evidence>
<evidence type="ECO:0000313" key="5">
    <source>
        <dbReference type="Proteomes" id="UP000824044"/>
    </source>
</evidence>
<keyword evidence="2" id="KW-0472">Membrane</keyword>